<keyword evidence="5 12" id="KW-0812">Transmembrane</keyword>
<feature type="domain" description="ABC transmembrane type-1" evidence="13">
    <location>
        <begin position="128"/>
        <end position="317"/>
    </location>
</feature>
<organism evidence="14 15">
    <name type="scientific">Endozoicomonas gorgoniicola</name>
    <dbReference type="NCBI Taxonomy" id="1234144"/>
    <lineage>
        <taxon>Bacteria</taxon>
        <taxon>Pseudomonadati</taxon>
        <taxon>Pseudomonadota</taxon>
        <taxon>Gammaproteobacteria</taxon>
        <taxon>Oceanospirillales</taxon>
        <taxon>Endozoicomonadaceae</taxon>
        <taxon>Endozoicomonas</taxon>
    </lineage>
</organism>
<evidence type="ECO:0000313" key="15">
    <source>
        <dbReference type="Proteomes" id="UP001209854"/>
    </source>
</evidence>
<dbReference type="Proteomes" id="UP001209854">
    <property type="component" value="Unassembled WGS sequence"/>
</dbReference>
<evidence type="ECO:0000256" key="6">
    <source>
        <dbReference type="ARBA" id="ARBA00022856"/>
    </source>
</evidence>
<reference evidence="14 15" key="1">
    <citation type="submission" date="2022-10" db="EMBL/GenBank/DDBJ databases">
        <title>High-quality genome sequences of two octocoral-associated bacteria, Endozoicomonas euniceicola EF212 and Endozoicomonas gorgoniicola PS125.</title>
        <authorList>
            <person name="Chiou Y.-J."/>
            <person name="Chen Y.-H."/>
        </authorList>
    </citation>
    <scope>NUCLEOTIDE SEQUENCE [LARGE SCALE GENOMIC DNA]</scope>
    <source>
        <strain evidence="14 15">PS125</strain>
    </source>
</reference>
<feature type="transmembrane region" description="Helical" evidence="12">
    <location>
        <begin position="130"/>
        <end position="156"/>
    </location>
</feature>
<keyword evidence="15" id="KW-1185">Reference proteome</keyword>
<dbReference type="InterPro" id="IPR035906">
    <property type="entry name" value="MetI-like_sf"/>
</dbReference>
<feature type="transmembrane region" description="Helical" evidence="12">
    <location>
        <begin position="245"/>
        <end position="274"/>
    </location>
</feature>
<dbReference type="Gene3D" id="1.10.3720.10">
    <property type="entry name" value="MetI-like"/>
    <property type="match status" value="1"/>
</dbReference>
<sequence length="329" mass="36121">MAKKTSINTPLSKQSQTAVEHFSEAISSEAISSEALSSRAIEAQREVAGRSLWADARRRFLGNRAAVLSLVMLMVILLLVLFGSSASQYTFDEIDWSNMTSPPSFETGHYFGTDHLGRDLFVRTLEGGRISFIVGILGALVAVIIGTVYGSIAGYLGGRIDVVMMRTVEILESFPFMFLVILLVTFFGRSILLIFIAIGAVSWLDMARIVRGQTLSLKRREFVDAAIISGANTRQVLFRHLIPNLLGIVVVYASLLVPGMILFESFLSFLGLGVQEPMTSWGALVHEGSLSIEVAIWQLIFPTAFLVVTLFCFNFIGDGLRDALDPSER</sequence>
<keyword evidence="3" id="KW-1003">Cell membrane</keyword>
<keyword evidence="4" id="KW-0997">Cell inner membrane</keyword>
<dbReference type="InterPro" id="IPR000515">
    <property type="entry name" value="MetI-like"/>
</dbReference>
<protein>
    <recommendedName>
        <fullName evidence="11">Oligopeptide transport system permease protein OppC</fullName>
    </recommendedName>
</protein>
<dbReference type="InterPro" id="IPR025966">
    <property type="entry name" value="OppC_N"/>
</dbReference>
<evidence type="ECO:0000256" key="8">
    <source>
        <dbReference type="ARBA" id="ARBA00022989"/>
    </source>
</evidence>
<accession>A0ABT3N137</accession>
<comment type="subcellular location">
    <subcellularLocation>
        <location evidence="1">Cell inner membrane</location>
        <topology evidence="1">Multi-pass membrane protein</topology>
    </subcellularLocation>
    <subcellularLocation>
        <location evidence="12">Cell membrane</location>
        <topology evidence="12">Multi-pass membrane protein</topology>
    </subcellularLocation>
</comment>
<dbReference type="Pfam" id="PF00528">
    <property type="entry name" value="BPD_transp_1"/>
    <property type="match status" value="1"/>
</dbReference>
<evidence type="ECO:0000256" key="5">
    <source>
        <dbReference type="ARBA" id="ARBA00022692"/>
    </source>
</evidence>
<dbReference type="PANTHER" id="PTHR43386:SF2">
    <property type="entry name" value="OLIGOPEPTIDE TRANSPORT SYSTEM PERMEASE PROTEIN OPPC"/>
    <property type="match status" value="1"/>
</dbReference>
<feature type="transmembrane region" description="Helical" evidence="12">
    <location>
        <begin position="168"/>
        <end position="186"/>
    </location>
</feature>
<dbReference type="PANTHER" id="PTHR43386">
    <property type="entry name" value="OLIGOPEPTIDE TRANSPORT SYSTEM PERMEASE PROTEIN APPC"/>
    <property type="match status" value="1"/>
</dbReference>
<comment type="similarity">
    <text evidence="10">Belongs to the binding-protein-dependent transport system permease family. OppBC subfamily.</text>
</comment>
<dbReference type="InterPro" id="IPR050366">
    <property type="entry name" value="BP-dependent_transpt_permease"/>
</dbReference>
<evidence type="ECO:0000256" key="7">
    <source>
        <dbReference type="ARBA" id="ARBA00022927"/>
    </source>
</evidence>
<dbReference type="RefSeq" id="WP_262565101.1">
    <property type="nucleotide sequence ID" value="NZ_JAPFCC010000001.1"/>
</dbReference>
<dbReference type="CDD" id="cd06261">
    <property type="entry name" value="TM_PBP2"/>
    <property type="match status" value="1"/>
</dbReference>
<evidence type="ECO:0000256" key="1">
    <source>
        <dbReference type="ARBA" id="ARBA00004429"/>
    </source>
</evidence>
<dbReference type="EMBL" id="JAPFCC010000001">
    <property type="protein sequence ID" value="MCW7555337.1"/>
    <property type="molecule type" value="Genomic_DNA"/>
</dbReference>
<feature type="transmembrane region" description="Helical" evidence="12">
    <location>
        <begin position="65"/>
        <end position="86"/>
    </location>
</feature>
<dbReference type="NCBIfam" id="NF011935">
    <property type="entry name" value="PRK15406.1"/>
    <property type="match status" value="1"/>
</dbReference>
<keyword evidence="2 12" id="KW-0813">Transport</keyword>
<evidence type="ECO:0000256" key="9">
    <source>
        <dbReference type="ARBA" id="ARBA00023136"/>
    </source>
</evidence>
<keyword evidence="9 12" id="KW-0472">Membrane</keyword>
<proteinExistence type="inferred from homology"/>
<evidence type="ECO:0000256" key="10">
    <source>
        <dbReference type="ARBA" id="ARBA00024202"/>
    </source>
</evidence>
<dbReference type="PROSITE" id="PS50928">
    <property type="entry name" value="ABC_TM1"/>
    <property type="match status" value="1"/>
</dbReference>
<evidence type="ECO:0000256" key="11">
    <source>
        <dbReference type="ARBA" id="ARBA00072251"/>
    </source>
</evidence>
<name>A0ABT3N137_9GAMM</name>
<evidence type="ECO:0000256" key="4">
    <source>
        <dbReference type="ARBA" id="ARBA00022519"/>
    </source>
</evidence>
<gene>
    <name evidence="14" type="primary">oppC</name>
    <name evidence="14" type="ORF">NX722_22440</name>
</gene>
<keyword evidence="8 12" id="KW-1133">Transmembrane helix</keyword>
<dbReference type="SUPFAM" id="SSF161098">
    <property type="entry name" value="MetI-like"/>
    <property type="match status" value="1"/>
</dbReference>
<evidence type="ECO:0000259" key="13">
    <source>
        <dbReference type="PROSITE" id="PS50928"/>
    </source>
</evidence>
<dbReference type="Pfam" id="PF12911">
    <property type="entry name" value="OppC_N"/>
    <property type="match status" value="1"/>
</dbReference>
<evidence type="ECO:0000256" key="12">
    <source>
        <dbReference type="RuleBase" id="RU363032"/>
    </source>
</evidence>
<keyword evidence="7" id="KW-0653">Protein transport</keyword>
<evidence type="ECO:0000313" key="14">
    <source>
        <dbReference type="EMBL" id="MCW7555337.1"/>
    </source>
</evidence>
<feature type="transmembrane region" description="Helical" evidence="12">
    <location>
        <begin position="294"/>
        <end position="316"/>
    </location>
</feature>
<comment type="caution">
    <text evidence="14">The sequence shown here is derived from an EMBL/GenBank/DDBJ whole genome shotgun (WGS) entry which is preliminary data.</text>
</comment>
<evidence type="ECO:0000256" key="3">
    <source>
        <dbReference type="ARBA" id="ARBA00022475"/>
    </source>
</evidence>
<keyword evidence="6" id="KW-0571">Peptide transport</keyword>
<evidence type="ECO:0000256" key="2">
    <source>
        <dbReference type="ARBA" id="ARBA00022448"/>
    </source>
</evidence>
<feature type="transmembrane region" description="Helical" evidence="12">
    <location>
        <begin position="192"/>
        <end position="210"/>
    </location>
</feature>